<dbReference type="RefSeq" id="WP_057889253.1">
    <property type="nucleotide sequence ID" value="NZ_AZFE01000003.1"/>
</dbReference>
<protein>
    <recommendedName>
        <fullName evidence="4">Integral membrane protein</fullName>
    </recommendedName>
</protein>
<feature type="transmembrane region" description="Helical" evidence="1">
    <location>
        <begin position="89"/>
        <end position="111"/>
    </location>
</feature>
<feature type="transmembrane region" description="Helical" evidence="1">
    <location>
        <begin position="7"/>
        <end position="22"/>
    </location>
</feature>
<dbReference type="OrthoDB" id="7205479at2"/>
<reference evidence="2 3" key="1">
    <citation type="journal article" date="2015" name="Genome Announc.">
        <title>Expanding the biotechnology potential of lactobacilli through comparative genomics of 213 strains and associated genera.</title>
        <authorList>
            <person name="Sun Z."/>
            <person name="Harris H.M."/>
            <person name="McCann A."/>
            <person name="Guo C."/>
            <person name="Argimon S."/>
            <person name="Zhang W."/>
            <person name="Yang X."/>
            <person name="Jeffery I.B."/>
            <person name="Cooney J.C."/>
            <person name="Kagawa T.F."/>
            <person name="Liu W."/>
            <person name="Song Y."/>
            <person name="Salvetti E."/>
            <person name="Wrobel A."/>
            <person name="Rasinkangas P."/>
            <person name="Parkhill J."/>
            <person name="Rea M.C."/>
            <person name="O'Sullivan O."/>
            <person name="Ritari J."/>
            <person name="Douillard F.P."/>
            <person name="Paul Ross R."/>
            <person name="Yang R."/>
            <person name="Briner A.E."/>
            <person name="Felis G.E."/>
            <person name="de Vos W.M."/>
            <person name="Barrangou R."/>
            <person name="Klaenhammer T.R."/>
            <person name="Caufield P.W."/>
            <person name="Cui Y."/>
            <person name="Zhang H."/>
            <person name="O'Toole P.W."/>
        </authorList>
    </citation>
    <scope>NUCLEOTIDE SEQUENCE [LARGE SCALE GENOMIC DNA]</scope>
    <source>
        <strain evidence="2 3">DSM 15707</strain>
    </source>
</reference>
<dbReference type="PATRIC" id="fig|1423778.4.peg.317"/>
<proteinExistence type="predicted"/>
<gene>
    <name evidence="2" type="ORF">FC70_GL000298</name>
</gene>
<name>A0A0R1RWT9_9LACO</name>
<dbReference type="InterPro" id="IPR007165">
    <property type="entry name" value="Phage_holin_4_2"/>
</dbReference>
<dbReference type="EMBL" id="AZFE01000003">
    <property type="protein sequence ID" value="KRL57827.1"/>
    <property type="molecule type" value="Genomic_DNA"/>
</dbReference>
<dbReference type="Pfam" id="PF04020">
    <property type="entry name" value="Phage_holin_4_2"/>
    <property type="match status" value="1"/>
</dbReference>
<dbReference type="PANTHER" id="PTHR37309:SF1">
    <property type="entry name" value="SLR0284 PROTEIN"/>
    <property type="match status" value="1"/>
</dbReference>
<dbReference type="KEGG" id="lol:LACOL_1395"/>
<feature type="transmembrane region" description="Helical" evidence="1">
    <location>
        <begin position="52"/>
        <end position="77"/>
    </location>
</feature>
<keyword evidence="1" id="KW-0812">Transmembrane</keyword>
<dbReference type="AlphaFoldDB" id="A0A0R1RWT9"/>
<evidence type="ECO:0000313" key="3">
    <source>
        <dbReference type="Proteomes" id="UP000051697"/>
    </source>
</evidence>
<dbReference type="PANTHER" id="PTHR37309">
    <property type="entry name" value="SLR0284 PROTEIN"/>
    <property type="match status" value="1"/>
</dbReference>
<keyword evidence="3" id="KW-1185">Reference proteome</keyword>
<evidence type="ECO:0000256" key="1">
    <source>
        <dbReference type="SAM" id="Phobius"/>
    </source>
</evidence>
<evidence type="ECO:0008006" key="4">
    <source>
        <dbReference type="Google" id="ProtNLM"/>
    </source>
</evidence>
<organism evidence="2 3">
    <name type="scientific">Paucilactobacillus oligofermentans DSM 15707 = LMG 22743</name>
    <dbReference type="NCBI Taxonomy" id="1423778"/>
    <lineage>
        <taxon>Bacteria</taxon>
        <taxon>Bacillati</taxon>
        <taxon>Bacillota</taxon>
        <taxon>Bacilli</taxon>
        <taxon>Lactobacillales</taxon>
        <taxon>Lactobacillaceae</taxon>
        <taxon>Paucilactobacillus</taxon>
    </lineage>
</organism>
<evidence type="ECO:0000313" key="2">
    <source>
        <dbReference type="EMBL" id="KRL57827.1"/>
    </source>
</evidence>
<keyword evidence="1" id="KW-0472">Membrane</keyword>
<keyword evidence="1" id="KW-1133">Transmembrane helix</keyword>
<dbReference type="STRING" id="1423778.FC70_GL000298"/>
<comment type="caution">
    <text evidence="2">The sequence shown here is derived from an EMBL/GenBank/DDBJ whole genome shotgun (WGS) entry which is preliminary data.</text>
</comment>
<feature type="transmembrane region" description="Helical" evidence="1">
    <location>
        <begin position="28"/>
        <end position="45"/>
    </location>
</feature>
<accession>A0A0R1RWT9</accession>
<dbReference type="Proteomes" id="UP000051697">
    <property type="component" value="Unassembled WGS sequence"/>
</dbReference>
<sequence>MGFLMRIVINTILFVAIAGLFAQSGSFYVASVGTAFIASFVLAILNAFVKPILFVLSLPITIFTLGLFSVILNAIMLELTSVLVGSDSFYFSSFGITIIIAIIISICNTIISGHFGRHD</sequence>